<keyword evidence="6 7" id="KW-0472">Membrane</keyword>
<comment type="caution">
    <text evidence="8">The sequence shown here is derived from an EMBL/GenBank/DDBJ whole genome shotgun (WGS) entry which is preliminary data.</text>
</comment>
<evidence type="ECO:0000256" key="2">
    <source>
        <dbReference type="ARBA" id="ARBA00009784"/>
    </source>
</evidence>
<evidence type="ECO:0000256" key="6">
    <source>
        <dbReference type="ARBA" id="ARBA00023136"/>
    </source>
</evidence>
<feature type="transmembrane region" description="Helical" evidence="7">
    <location>
        <begin position="12"/>
        <end position="36"/>
    </location>
</feature>
<evidence type="ECO:0000256" key="1">
    <source>
        <dbReference type="ARBA" id="ARBA00004651"/>
    </source>
</evidence>
<dbReference type="InterPro" id="IPR002771">
    <property type="entry name" value="Multi_antbiot-R_MarC"/>
</dbReference>
<protein>
    <recommendedName>
        <fullName evidence="7">UPF0056 membrane protein</fullName>
    </recommendedName>
</protein>
<dbReference type="AlphaFoldDB" id="A0AA37I8E6"/>
<proteinExistence type="inferred from homology"/>
<accession>A0AA37I8E6</accession>
<keyword evidence="5 7" id="KW-1133">Transmembrane helix</keyword>
<dbReference type="Pfam" id="PF01914">
    <property type="entry name" value="MarC"/>
    <property type="match status" value="1"/>
</dbReference>
<evidence type="ECO:0000256" key="7">
    <source>
        <dbReference type="RuleBase" id="RU362048"/>
    </source>
</evidence>
<dbReference type="PANTHER" id="PTHR33508:SF1">
    <property type="entry name" value="UPF0056 MEMBRANE PROTEIN YHCE"/>
    <property type="match status" value="1"/>
</dbReference>
<comment type="similarity">
    <text evidence="2 7">Belongs to the UPF0056 (MarC) family.</text>
</comment>
<sequence length="221" mass="23142">MLNEFAKTVLVIVAGLFPIINPPATALVVLSMLPHIGDDDRAELARRICINSFAILLASLSIGAYVLTFFGISIPVLRVAGGLVVAMAGWNLLQAPDDDDATETAPKPRSGASLRAKAFYPLTLPITVGPGAIAVAIALGTGSPRHGLQPVHLAGVAVALAILCASIYVCVRFAGHLERLLGTAGTQVAMRLFAFVIFCIGVEILWLGLSELIASIHLTIK</sequence>
<keyword evidence="4 7" id="KW-0812">Transmembrane</keyword>
<feature type="transmembrane region" description="Helical" evidence="7">
    <location>
        <begin position="48"/>
        <end position="70"/>
    </location>
</feature>
<evidence type="ECO:0000313" key="9">
    <source>
        <dbReference type="Proteomes" id="UP001055111"/>
    </source>
</evidence>
<feature type="transmembrane region" description="Helical" evidence="7">
    <location>
        <begin position="151"/>
        <end position="171"/>
    </location>
</feature>
<feature type="transmembrane region" description="Helical" evidence="7">
    <location>
        <begin position="192"/>
        <end position="220"/>
    </location>
</feature>
<evidence type="ECO:0000256" key="4">
    <source>
        <dbReference type="ARBA" id="ARBA00022692"/>
    </source>
</evidence>
<dbReference type="GO" id="GO:0005886">
    <property type="term" value="C:plasma membrane"/>
    <property type="evidence" value="ECO:0007669"/>
    <property type="project" value="UniProtKB-SubCell"/>
</dbReference>
<dbReference type="NCBIfam" id="TIGR00427">
    <property type="entry name" value="NAAT family transporter"/>
    <property type="match status" value="1"/>
</dbReference>
<evidence type="ECO:0000256" key="3">
    <source>
        <dbReference type="ARBA" id="ARBA00022475"/>
    </source>
</evidence>
<dbReference type="EMBL" id="BPUS01000002">
    <property type="protein sequence ID" value="GJH24484.1"/>
    <property type="molecule type" value="Genomic_DNA"/>
</dbReference>
<name>A0AA37I8E6_9BURK</name>
<evidence type="ECO:0000313" key="8">
    <source>
        <dbReference type="EMBL" id="GJH24484.1"/>
    </source>
</evidence>
<dbReference type="PANTHER" id="PTHR33508">
    <property type="entry name" value="UPF0056 MEMBRANE PROTEIN YHCE"/>
    <property type="match status" value="1"/>
</dbReference>
<reference evidence="8" key="1">
    <citation type="submission" date="2022-09" db="EMBL/GenBank/DDBJ databases">
        <title>Isolation and characterization of 3-chlorobenzoate degrading bacteria from soils in Shizuoka.</title>
        <authorList>
            <person name="Ifat A."/>
            <person name="Ogawa N."/>
            <person name="Kimbara K."/>
            <person name="Moriuchi R."/>
            <person name="Dohra H."/>
            <person name="Shintani M."/>
        </authorList>
    </citation>
    <scope>NUCLEOTIDE SEQUENCE</scope>
    <source>
        <strain evidence="8">19CS4-2</strain>
    </source>
</reference>
<dbReference type="RefSeq" id="WP_238210913.1">
    <property type="nucleotide sequence ID" value="NZ_BPUQ01000018.1"/>
</dbReference>
<feature type="transmembrane region" description="Helical" evidence="7">
    <location>
        <begin position="118"/>
        <end position="139"/>
    </location>
</feature>
<keyword evidence="3" id="KW-1003">Cell membrane</keyword>
<gene>
    <name evidence="8" type="ORF">CBA19CS42_08230</name>
</gene>
<comment type="subcellular location">
    <subcellularLocation>
        <location evidence="1 7">Cell membrane</location>
        <topology evidence="1 7">Multi-pass membrane protein</topology>
    </subcellularLocation>
</comment>
<organism evidence="8 9">
    <name type="scientific">Caballeronia novacaledonica</name>
    <dbReference type="NCBI Taxonomy" id="1544861"/>
    <lineage>
        <taxon>Bacteria</taxon>
        <taxon>Pseudomonadati</taxon>
        <taxon>Pseudomonadota</taxon>
        <taxon>Betaproteobacteria</taxon>
        <taxon>Burkholderiales</taxon>
        <taxon>Burkholderiaceae</taxon>
        <taxon>Caballeronia</taxon>
    </lineage>
</organism>
<comment type="caution">
    <text evidence="7">Lacks conserved residue(s) required for the propagation of feature annotation.</text>
</comment>
<dbReference type="Proteomes" id="UP001055111">
    <property type="component" value="Unassembled WGS sequence"/>
</dbReference>
<evidence type="ECO:0000256" key="5">
    <source>
        <dbReference type="ARBA" id="ARBA00022989"/>
    </source>
</evidence>